<keyword evidence="6 7" id="KW-0472">Membrane</keyword>
<dbReference type="GO" id="GO:0005886">
    <property type="term" value="C:plasma membrane"/>
    <property type="evidence" value="ECO:0007669"/>
    <property type="project" value="UniProtKB-SubCell"/>
</dbReference>
<evidence type="ECO:0000313" key="9">
    <source>
        <dbReference type="EMBL" id="NEU65409.1"/>
    </source>
</evidence>
<feature type="transmembrane region" description="Helical" evidence="7">
    <location>
        <begin position="50"/>
        <end position="72"/>
    </location>
</feature>
<evidence type="ECO:0000256" key="6">
    <source>
        <dbReference type="ARBA" id="ARBA00023136"/>
    </source>
</evidence>
<evidence type="ECO:0000256" key="2">
    <source>
        <dbReference type="ARBA" id="ARBA00022475"/>
    </source>
</evidence>
<dbReference type="GO" id="GO:0016787">
    <property type="term" value="F:hydrolase activity"/>
    <property type="evidence" value="ECO:0007669"/>
    <property type="project" value="UniProtKB-KW"/>
</dbReference>
<evidence type="ECO:0000313" key="10">
    <source>
        <dbReference type="Proteomes" id="UP000477386"/>
    </source>
</evidence>
<dbReference type="Proteomes" id="UP000477386">
    <property type="component" value="Unassembled WGS sequence"/>
</dbReference>
<evidence type="ECO:0000259" key="8">
    <source>
        <dbReference type="SMART" id="SM00014"/>
    </source>
</evidence>
<keyword evidence="10" id="KW-1185">Reference proteome</keyword>
<keyword evidence="5 7" id="KW-1133">Transmembrane helix</keyword>
<sequence length="218" mass="25085">MIVDFLRKNRSFFLPYLVALIVLGALQWLYTQEQLMQWVNSRNSLIADNLFPYVTYMGDGAFFVVICVILLIYNKRVGFVAFASFALSSLVSLFLKTVVFPNSPRPLKFFEHSTYEYHLIKGLDIYSYNSFPSGHTTSAFAVFGLLAFLDARKKRGYFFVLLGFLTGYSRVYLFQHFVEDVYVGSIVGTLSSVFIYLFLYRWMKNDKALKQASGEEVA</sequence>
<dbReference type="PANTHER" id="PTHR14969">
    <property type="entry name" value="SPHINGOSINE-1-PHOSPHATE PHOSPHOHYDROLASE"/>
    <property type="match status" value="1"/>
</dbReference>
<accession>A0A6M0IBA7</accession>
<dbReference type="AlphaFoldDB" id="A0A6M0IBA7"/>
<evidence type="ECO:0000256" key="4">
    <source>
        <dbReference type="ARBA" id="ARBA00022801"/>
    </source>
</evidence>
<organism evidence="9 10">
    <name type="scientific">Spirosoma agri</name>
    <dbReference type="NCBI Taxonomy" id="1987381"/>
    <lineage>
        <taxon>Bacteria</taxon>
        <taxon>Pseudomonadati</taxon>
        <taxon>Bacteroidota</taxon>
        <taxon>Cytophagia</taxon>
        <taxon>Cytophagales</taxon>
        <taxon>Cytophagaceae</taxon>
        <taxon>Spirosoma</taxon>
    </lineage>
</organism>
<dbReference type="Gene3D" id="1.20.144.10">
    <property type="entry name" value="Phosphatidic acid phosphatase type 2/haloperoxidase"/>
    <property type="match status" value="1"/>
</dbReference>
<keyword evidence="3 7" id="KW-0812">Transmembrane</keyword>
<evidence type="ECO:0000256" key="1">
    <source>
        <dbReference type="ARBA" id="ARBA00004651"/>
    </source>
</evidence>
<name>A0A6M0IBA7_9BACT</name>
<dbReference type="EMBL" id="JAAGNZ010000001">
    <property type="protein sequence ID" value="NEU65409.1"/>
    <property type="molecule type" value="Genomic_DNA"/>
</dbReference>
<dbReference type="InterPro" id="IPR036938">
    <property type="entry name" value="PAP2/HPO_sf"/>
</dbReference>
<evidence type="ECO:0000256" key="7">
    <source>
        <dbReference type="SAM" id="Phobius"/>
    </source>
</evidence>
<dbReference type="SUPFAM" id="SSF48317">
    <property type="entry name" value="Acid phosphatase/Vanadium-dependent haloperoxidase"/>
    <property type="match status" value="1"/>
</dbReference>
<feature type="transmembrane region" description="Helical" evidence="7">
    <location>
        <begin position="12"/>
        <end position="30"/>
    </location>
</feature>
<dbReference type="SMART" id="SM00014">
    <property type="entry name" value="acidPPc"/>
    <property type="match status" value="1"/>
</dbReference>
<feature type="domain" description="Phosphatidic acid phosphatase type 2/haloperoxidase" evidence="8">
    <location>
        <begin position="77"/>
        <end position="196"/>
    </location>
</feature>
<dbReference type="RefSeq" id="WP_164034749.1">
    <property type="nucleotide sequence ID" value="NZ_JAAGNZ010000001.1"/>
</dbReference>
<comment type="caution">
    <text evidence="9">The sequence shown here is derived from an EMBL/GenBank/DDBJ whole genome shotgun (WGS) entry which is preliminary data.</text>
</comment>
<feature type="transmembrane region" description="Helical" evidence="7">
    <location>
        <begin position="181"/>
        <end position="200"/>
    </location>
</feature>
<dbReference type="Pfam" id="PF01569">
    <property type="entry name" value="PAP2"/>
    <property type="match status" value="1"/>
</dbReference>
<dbReference type="InterPro" id="IPR000326">
    <property type="entry name" value="PAP2/HPO"/>
</dbReference>
<feature type="transmembrane region" description="Helical" evidence="7">
    <location>
        <begin position="156"/>
        <end position="175"/>
    </location>
</feature>
<keyword evidence="4" id="KW-0378">Hydrolase</keyword>
<dbReference type="PANTHER" id="PTHR14969:SF62">
    <property type="entry name" value="DECAPRENYLPHOSPHORYL-5-PHOSPHORIBOSE PHOSPHATASE RV3807C-RELATED"/>
    <property type="match status" value="1"/>
</dbReference>
<gene>
    <name evidence="9" type="ORF">GK091_00790</name>
</gene>
<proteinExistence type="predicted"/>
<feature type="transmembrane region" description="Helical" evidence="7">
    <location>
        <begin position="131"/>
        <end position="149"/>
    </location>
</feature>
<evidence type="ECO:0000256" key="5">
    <source>
        <dbReference type="ARBA" id="ARBA00022989"/>
    </source>
</evidence>
<evidence type="ECO:0000256" key="3">
    <source>
        <dbReference type="ARBA" id="ARBA00022692"/>
    </source>
</evidence>
<keyword evidence="2" id="KW-1003">Cell membrane</keyword>
<reference evidence="9 10" key="1">
    <citation type="submission" date="2020-02" db="EMBL/GenBank/DDBJ databases">
        <title>Draft genome sequence of two Spirosoma agri KCTC 52727 and Spirosoma terrae KCTC 52035.</title>
        <authorList>
            <person name="Rojas J."/>
            <person name="Ambika Manirajan B."/>
            <person name="Ratering S."/>
            <person name="Suarez C."/>
            <person name="Schnell S."/>
        </authorList>
    </citation>
    <scope>NUCLEOTIDE SEQUENCE [LARGE SCALE GENOMIC DNA]</scope>
    <source>
        <strain evidence="9 10">KCTC 52727</strain>
    </source>
</reference>
<comment type="subcellular location">
    <subcellularLocation>
        <location evidence="1">Cell membrane</location>
        <topology evidence="1">Multi-pass membrane protein</topology>
    </subcellularLocation>
</comment>
<protein>
    <submittedName>
        <fullName evidence="9">Phosphatase PAP2 family protein</fullName>
    </submittedName>
</protein>
<feature type="transmembrane region" description="Helical" evidence="7">
    <location>
        <begin position="79"/>
        <end position="100"/>
    </location>
</feature>